<comment type="similarity">
    <text evidence="5">Belongs to the creatininase superfamily.</text>
</comment>
<evidence type="ECO:0000256" key="3">
    <source>
        <dbReference type="ARBA" id="ARBA00022801"/>
    </source>
</evidence>
<dbReference type="PANTHER" id="PTHR35005">
    <property type="entry name" value="3-DEHYDRO-SCYLLO-INOSOSE HYDROLASE"/>
    <property type="match status" value="1"/>
</dbReference>
<dbReference type="InterPro" id="IPR003785">
    <property type="entry name" value="Creatininase/forma_Hydrolase"/>
</dbReference>
<dbReference type="SUPFAM" id="SSF102215">
    <property type="entry name" value="Creatininase"/>
    <property type="match status" value="2"/>
</dbReference>
<gene>
    <name evidence="6" type="ORF">O9H85_36220</name>
</gene>
<protein>
    <submittedName>
        <fullName evidence="6">Creatininase family protein</fullName>
    </submittedName>
</protein>
<keyword evidence="2" id="KW-0479">Metal-binding</keyword>
<keyword evidence="4" id="KW-0862">Zinc</keyword>
<evidence type="ECO:0000256" key="5">
    <source>
        <dbReference type="ARBA" id="ARBA00024029"/>
    </source>
</evidence>
<dbReference type="EMBL" id="JAQAGZ010000047">
    <property type="protein sequence ID" value="MCZ8517674.1"/>
    <property type="molecule type" value="Genomic_DNA"/>
</dbReference>
<keyword evidence="7" id="KW-1185">Reference proteome</keyword>
<dbReference type="Pfam" id="PF02633">
    <property type="entry name" value="Creatininase"/>
    <property type="match status" value="1"/>
</dbReference>
<comment type="cofactor">
    <cofactor evidence="1">
        <name>Zn(2+)</name>
        <dbReference type="ChEBI" id="CHEBI:29105"/>
    </cofactor>
</comment>
<evidence type="ECO:0000256" key="4">
    <source>
        <dbReference type="ARBA" id="ARBA00022833"/>
    </source>
</evidence>
<evidence type="ECO:0000256" key="1">
    <source>
        <dbReference type="ARBA" id="ARBA00001947"/>
    </source>
</evidence>
<name>A0ABT4QLC3_9BACL</name>
<dbReference type="Proteomes" id="UP001527882">
    <property type="component" value="Unassembled WGS sequence"/>
</dbReference>
<organism evidence="6 7">
    <name type="scientific">Paenibacillus gyeongsangnamensis</name>
    <dbReference type="NCBI Taxonomy" id="3388067"/>
    <lineage>
        <taxon>Bacteria</taxon>
        <taxon>Bacillati</taxon>
        <taxon>Bacillota</taxon>
        <taxon>Bacilli</taxon>
        <taxon>Bacillales</taxon>
        <taxon>Paenibacillaceae</taxon>
        <taxon>Paenibacillus</taxon>
    </lineage>
</organism>
<dbReference type="InterPro" id="IPR024087">
    <property type="entry name" value="Creatininase-like_sf"/>
</dbReference>
<accession>A0ABT4QLC3</accession>
<dbReference type="PANTHER" id="PTHR35005:SF1">
    <property type="entry name" value="2-AMINO-5-FORMYLAMINO-6-RIBOSYLAMINOPYRIMIDIN-4(3H)-ONE 5'-MONOPHOSPHATE DEFORMYLASE"/>
    <property type="match status" value="1"/>
</dbReference>
<evidence type="ECO:0000313" key="6">
    <source>
        <dbReference type="EMBL" id="MCZ8517674.1"/>
    </source>
</evidence>
<dbReference type="RefSeq" id="WP_269886202.1">
    <property type="nucleotide sequence ID" value="NZ_JAQAGZ010000047.1"/>
</dbReference>
<evidence type="ECO:0000256" key="2">
    <source>
        <dbReference type="ARBA" id="ARBA00022723"/>
    </source>
</evidence>
<dbReference type="Gene3D" id="3.40.50.10310">
    <property type="entry name" value="Creatininase"/>
    <property type="match status" value="1"/>
</dbReference>
<proteinExistence type="inferred from homology"/>
<evidence type="ECO:0000313" key="7">
    <source>
        <dbReference type="Proteomes" id="UP001527882"/>
    </source>
</evidence>
<keyword evidence="3" id="KW-0378">Hydrolase</keyword>
<reference evidence="6 7" key="1">
    <citation type="submission" date="2022-12" db="EMBL/GenBank/DDBJ databases">
        <title>Draft genome sequence of Paenibacillus sp. dW9.</title>
        <authorList>
            <person name="Choi E.-W."/>
            <person name="Kim D.-U."/>
        </authorList>
    </citation>
    <scope>NUCLEOTIDE SEQUENCE [LARGE SCALE GENOMIC DNA]</scope>
    <source>
        <strain evidence="7">dW9</strain>
    </source>
</reference>
<sequence>MNNEVRYHMLRPDQIVARRKECPVVYIPIGTLEWHGVHNAVGADSLQAEGIAVRCAEKGGGLVFPPLYYGESRVEALMEANAADRHLIAEKMELDPDNFLPERMPFSATEQVLGYEKLLLHILAEAESLGFKVGVLVAGHYPLIDLARAAVLTFNKRHYSRYHGMLAWAFADHLLVDHLYDCAGDHAGGWETSHMMALHPETVKLDLLPPKGEKLIGVGGKMDPRDSSASFGNEIIEIASDIAVKEVFHRLENKHMYSGHGKCLREGLWKDTH</sequence>
<comment type="caution">
    <text evidence="6">The sequence shown here is derived from an EMBL/GenBank/DDBJ whole genome shotgun (WGS) entry which is preliminary data.</text>
</comment>